<dbReference type="AlphaFoldDB" id="A0A9E6R7W4"/>
<dbReference type="RefSeq" id="WP_261402956.1">
    <property type="nucleotide sequence ID" value="NZ_CP081869.1"/>
</dbReference>
<dbReference type="EMBL" id="CP081869">
    <property type="protein sequence ID" value="QZN99842.1"/>
    <property type="molecule type" value="Genomic_DNA"/>
</dbReference>
<gene>
    <name evidence="1" type="ORF">K6K41_24805</name>
</gene>
<keyword evidence="2" id="KW-1185">Reference proteome</keyword>
<dbReference type="Proteomes" id="UP000825701">
    <property type="component" value="Chromosome"/>
</dbReference>
<protein>
    <submittedName>
        <fullName evidence="1">Uncharacterized protein</fullName>
    </submittedName>
</protein>
<evidence type="ECO:0000313" key="1">
    <source>
        <dbReference type="EMBL" id="QZN99842.1"/>
    </source>
</evidence>
<evidence type="ECO:0000313" key="2">
    <source>
        <dbReference type="Proteomes" id="UP000825701"/>
    </source>
</evidence>
<dbReference type="KEGG" id="cmet:K6K41_24805"/>
<name>A0A9E6R7W4_9HYPH</name>
<proteinExistence type="predicted"/>
<sequence>MAELVAEALPDADRRLHGLLDKARRGSIGRRFGWSSMSTNFAAPPDAAKQIAKAAELAELFSAKRFLPAKPSTAPARRTPPTPSPP</sequence>
<reference evidence="1" key="1">
    <citation type="submission" date="2021-08" db="EMBL/GenBank/DDBJ databases">
        <authorList>
            <person name="Zhang H."/>
            <person name="Xu M."/>
            <person name="Yu Z."/>
            <person name="Yang L."/>
            <person name="Cai Y."/>
        </authorList>
    </citation>
    <scope>NUCLEOTIDE SEQUENCE</scope>
    <source>
        <strain evidence="1">CHL1</strain>
    </source>
</reference>
<organism evidence="1 2">
    <name type="scientific">Chenggangzhangella methanolivorans</name>
    <dbReference type="NCBI Taxonomy" id="1437009"/>
    <lineage>
        <taxon>Bacteria</taxon>
        <taxon>Pseudomonadati</taxon>
        <taxon>Pseudomonadota</taxon>
        <taxon>Alphaproteobacteria</taxon>
        <taxon>Hyphomicrobiales</taxon>
        <taxon>Methylopilaceae</taxon>
        <taxon>Chenggangzhangella</taxon>
    </lineage>
</organism>
<accession>A0A9E6R7W4</accession>